<evidence type="ECO:0000313" key="2">
    <source>
        <dbReference type="EMBL" id="TRZ06918.1"/>
    </source>
</evidence>
<comment type="caution">
    <text evidence="2">The sequence shown here is derived from an EMBL/GenBank/DDBJ whole genome shotgun (WGS) entry which is preliminary data.</text>
</comment>
<sequence>MAVDHQLFTIVLWMLLTFPSAVAWIVPQPNQNIWVTLAKTLQQDNLCLSGSLDNPLLTCLVGIPLAANEYPYAGKKPNPVDTWDKWTKILPQAPGEPQELDLLGSSKTHYCVEFYYQQSGQHWTKLDHIRSTYRKDVTSINKIYNPPNWCN</sequence>
<proteinExistence type="predicted"/>
<gene>
    <name evidence="2" type="ORF">HGM15179_020188</name>
</gene>
<dbReference type="Proteomes" id="UP000796761">
    <property type="component" value="Unassembled WGS sequence"/>
</dbReference>
<feature type="chain" id="PRO_5035449924" evidence="1">
    <location>
        <begin position="24"/>
        <end position="151"/>
    </location>
</feature>
<protein>
    <submittedName>
        <fullName evidence="2">Uncharacterized protein</fullName>
    </submittedName>
</protein>
<dbReference type="EMBL" id="SWJQ01002084">
    <property type="protein sequence ID" value="TRZ06918.1"/>
    <property type="molecule type" value="Genomic_DNA"/>
</dbReference>
<reference evidence="2" key="1">
    <citation type="submission" date="2019-04" db="EMBL/GenBank/DDBJ databases">
        <title>Genome assembly of Zosterops borbonicus 15179.</title>
        <authorList>
            <person name="Leroy T."/>
            <person name="Anselmetti Y."/>
            <person name="Tilak M.-K."/>
            <person name="Nabholz B."/>
        </authorList>
    </citation>
    <scope>NUCLEOTIDE SEQUENCE</scope>
    <source>
        <strain evidence="2">HGM_15179</strain>
        <tissue evidence="2">Muscle</tissue>
    </source>
</reference>
<dbReference type="OrthoDB" id="9214504at2759"/>
<accession>A0A8K1D7D3</accession>
<dbReference type="AlphaFoldDB" id="A0A8K1D7D3"/>
<name>A0A8K1D7D3_9PASS</name>
<evidence type="ECO:0000313" key="3">
    <source>
        <dbReference type="Proteomes" id="UP000796761"/>
    </source>
</evidence>
<keyword evidence="3" id="KW-1185">Reference proteome</keyword>
<evidence type="ECO:0000256" key="1">
    <source>
        <dbReference type="SAM" id="SignalP"/>
    </source>
</evidence>
<organism evidence="2 3">
    <name type="scientific">Zosterops borbonicus</name>
    <dbReference type="NCBI Taxonomy" id="364589"/>
    <lineage>
        <taxon>Eukaryota</taxon>
        <taxon>Metazoa</taxon>
        <taxon>Chordata</taxon>
        <taxon>Craniata</taxon>
        <taxon>Vertebrata</taxon>
        <taxon>Euteleostomi</taxon>
        <taxon>Archelosauria</taxon>
        <taxon>Archosauria</taxon>
        <taxon>Dinosauria</taxon>
        <taxon>Saurischia</taxon>
        <taxon>Theropoda</taxon>
        <taxon>Coelurosauria</taxon>
        <taxon>Aves</taxon>
        <taxon>Neognathae</taxon>
        <taxon>Neoaves</taxon>
        <taxon>Telluraves</taxon>
        <taxon>Australaves</taxon>
        <taxon>Passeriformes</taxon>
        <taxon>Sylvioidea</taxon>
        <taxon>Zosteropidae</taxon>
        <taxon>Zosterops</taxon>
    </lineage>
</organism>
<feature type="signal peptide" evidence="1">
    <location>
        <begin position="1"/>
        <end position="23"/>
    </location>
</feature>
<keyword evidence="1" id="KW-0732">Signal</keyword>